<keyword evidence="20" id="KW-1185">Reference proteome</keyword>
<dbReference type="EC" id="3.1.3.95" evidence="3"/>
<dbReference type="EMBL" id="JADDUC010000089">
    <property type="protein sequence ID" value="KAG0119331.1"/>
    <property type="molecule type" value="Genomic_DNA"/>
</dbReference>
<evidence type="ECO:0000256" key="8">
    <source>
        <dbReference type="ARBA" id="ARBA00023136"/>
    </source>
</evidence>
<dbReference type="GO" id="GO:0019903">
    <property type="term" value="F:protein phosphatase binding"/>
    <property type="evidence" value="ECO:0007669"/>
    <property type="project" value="UniProtKB-ARBA"/>
</dbReference>
<comment type="subcellular location">
    <subcellularLocation>
        <location evidence="1">Endomembrane system</location>
        <topology evidence="1">Peripheral membrane protein</topology>
    </subcellularLocation>
</comment>
<feature type="region of interest" description="Disordered" evidence="14">
    <location>
        <begin position="922"/>
        <end position="952"/>
    </location>
</feature>
<evidence type="ECO:0000256" key="1">
    <source>
        <dbReference type="ARBA" id="ARBA00004184"/>
    </source>
</evidence>
<feature type="binding site" evidence="11">
    <location>
        <begin position="594"/>
        <end position="600"/>
    </location>
    <ligand>
        <name>substrate</name>
    </ligand>
</feature>
<keyword evidence="8" id="KW-0472">Membrane</keyword>
<dbReference type="PROSITE" id="PS50056">
    <property type="entry name" value="TYR_PHOSPHATASE_2"/>
    <property type="match status" value="1"/>
</dbReference>
<feature type="active site" description="Phosphocysteine intermediate" evidence="10">
    <location>
        <position position="594"/>
    </location>
</feature>
<feature type="compositionally biased region" description="Low complexity" evidence="14">
    <location>
        <begin position="859"/>
        <end position="871"/>
    </location>
</feature>
<evidence type="ECO:0000259" key="16">
    <source>
        <dbReference type="PROSITE" id="PS50178"/>
    </source>
</evidence>
<comment type="caution">
    <text evidence="18">The sequence shown here is derived from an EMBL/GenBank/DDBJ whole genome shotgun (WGS) entry which is preliminary data.</text>
</comment>
<dbReference type="SUPFAM" id="SSF50729">
    <property type="entry name" value="PH domain-like"/>
    <property type="match status" value="1"/>
</dbReference>
<sequence>MWPRCVKWITSPAPPAAPVPPSTEQWGGQAAAAPRSACDCKAPEQPEALGFGGEEGPPSLEYIQAKDLFPPKELIKEEESLQVPFTVLQGEGVEYLGHANDAVIAISNYRLHIKFKDSVINVPLRMMESVECRDMFQLHIVCKDSKVIRCHFSTFKQCQEWLKRLTRAIARPAKPEDLFAFAYHAWCLGVCVDEEDQHAHLCRPGDHVRFRFEMELVRMGFDLQNAWRVSDINNNYKLCSSYPQKLLVPVWITDKELENVASFRSWKRIPVVVYSCCVLIVLQGFGTGMAGELSILLPPTCKHGAPRAPSPSTECSRLDLKVWVTFLLQEMLQDEVKLKFSQSFKIFPHIGPCLTATLKRNLSQKEPAGHMRNGAVISRCSQPEISWWGWRNADDEYLVTSIAKACALNPGARASGAAPHTGSSDGSEPCDADFDSSLTACSGVENAGTPQKLLILDARSYTAAVANRAKGGGCECEVVFMGMANIHSIRNSFQYLRAVCSQVPDPSKRDCGTVSVSLGRVCPLGVSKMWLYLRKIKFEVGFFALLSRLPGSAGTWLSALESTKWLQHLSVMLKAAVLVSNAVDREGRPVLVHCSDGWDRTPQIVALAKILLDPYYRTMEGFQVLVESDWLDFGHKFGDRCGHQEKVEDQNEQCPVFLQWLDAVHQLLKQFPCLFEFNEAFLVKLVQHTYSCLYGTFLGNSPCEREMHNIYKRTCSVWSLLRAGNKNFHNLLYMPGSEQAPGGAGGVFCGSWALTRAVSQVLHPVCHVRALHLWTAMYLPASSPHPLGQEDMDIYMPPGSQSQDFSGRCLDRLPKTRSMDDLLSACDSSSPLTRTSSDPNLNNHCQEVRVGLEARHASTEGAEGAAVATGEARPREAKEENPALQGSSCAEHEEPSRQLDSQAAVPASSVPVEVEKGNGTLMEELDGIGPDPNPSGQENGDKVSTSSGKHLETCPEEPLKAAGMVSNRGGCPKRITTHQDIPSQESLVPGTPSQDIPGPALGIPCPDADKGRGDAGQSMPFEDPGRPGRLLLEQWRKPISQSQSSEFSFLGSNWDSFQGMVTSLPNGEPTPRHLLSYGCCSKRLSSKPLRAPGLCLSGPWSGREGGKPSACTAHVSAHFGKPSRLWLPCHLKQASGPKHLPPKCPSPVPPLYLDDDGLPFPTDVIQHRLRQIEASYKQEVEQLRRQVRELQLRLDIRHFCAPPAEPPMDYEDDFTCLKESDGSDTEDFCSDHSEDCLSEASWEPVDKKETEVCVLSWSCDAVGGNVFCSCPGWAQQQRVVTRWVPDHMASHCFSCDCEFWLAKRRHHCRNCGNVFCATCCHLKLPIPDQQLYDPVLVCNSCFDHIQVSRARELMSQHMKKPIATASS</sequence>
<dbReference type="PANTHER" id="PTHR10807">
    <property type="entry name" value="MYOTUBULARIN-RELATED"/>
    <property type="match status" value="1"/>
</dbReference>
<keyword evidence="7" id="KW-0862">Zinc</keyword>
<dbReference type="InterPro" id="IPR035997">
    <property type="entry name" value="MTMR4_PH-GRAM"/>
</dbReference>
<evidence type="ECO:0000259" key="15">
    <source>
        <dbReference type="PROSITE" id="PS50056"/>
    </source>
</evidence>
<dbReference type="SMART" id="SM00064">
    <property type="entry name" value="FYVE"/>
    <property type="match status" value="1"/>
</dbReference>
<dbReference type="Gene3D" id="3.30.40.10">
    <property type="entry name" value="Zinc/RING finger domain, C3HC4 (zinc finger)"/>
    <property type="match status" value="1"/>
</dbReference>
<evidence type="ECO:0000313" key="19">
    <source>
        <dbReference type="EMBL" id="KAI1231966.1"/>
    </source>
</evidence>
<feature type="coiled-coil region" evidence="13">
    <location>
        <begin position="1166"/>
        <end position="1193"/>
    </location>
</feature>
<evidence type="ECO:0000256" key="2">
    <source>
        <dbReference type="ARBA" id="ARBA00007471"/>
    </source>
</evidence>
<dbReference type="GO" id="GO:0046856">
    <property type="term" value="P:phosphatidylinositol dephosphorylation"/>
    <property type="evidence" value="ECO:0007669"/>
    <property type="project" value="UniProtKB-ARBA"/>
</dbReference>
<dbReference type="PROSITE" id="PS00383">
    <property type="entry name" value="TYR_PHOSPHATASE_1"/>
    <property type="match status" value="1"/>
</dbReference>
<feature type="domain" description="Myotubularin phosphatase" evidence="17">
    <location>
        <begin position="206"/>
        <end position="778"/>
    </location>
</feature>
<dbReference type="InterPro" id="IPR011011">
    <property type="entry name" value="Znf_FYVE_PHD"/>
</dbReference>
<feature type="region of interest" description="Disordered" evidence="14">
    <location>
        <begin position="822"/>
        <end position="843"/>
    </location>
</feature>
<dbReference type="CDD" id="cd13342">
    <property type="entry name" value="PH-GRAM_MTMR4"/>
    <property type="match status" value="1"/>
</dbReference>
<evidence type="ECO:0000259" key="17">
    <source>
        <dbReference type="PROSITE" id="PS51339"/>
    </source>
</evidence>
<gene>
    <name evidence="19" type="ORF">IHE44_0007610</name>
    <name evidence="18" type="ORF">IHE44_014449</name>
</gene>
<evidence type="ECO:0000313" key="20">
    <source>
        <dbReference type="Proteomes" id="UP000618051"/>
    </source>
</evidence>
<feature type="domain" description="FYVE-type" evidence="16">
    <location>
        <begin position="1286"/>
        <end position="1346"/>
    </location>
</feature>
<dbReference type="PANTHER" id="PTHR10807:SF64">
    <property type="entry name" value="MYOTUBULARIN-RELATED PROTEIN 4"/>
    <property type="match status" value="1"/>
</dbReference>
<dbReference type="InterPro" id="IPR000387">
    <property type="entry name" value="Tyr_Pase_dom"/>
</dbReference>
<evidence type="ECO:0000256" key="12">
    <source>
        <dbReference type="PROSITE-ProRule" id="PRU00091"/>
    </source>
</evidence>
<dbReference type="GO" id="GO:0004438">
    <property type="term" value="F:phosphatidylinositol-3-phosphate phosphatase activity"/>
    <property type="evidence" value="ECO:0007669"/>
    <property type="project" value="UniProtKB-ARBA"/>
</dbReference>
<dbReference type="GO" id="GO:0010506">
    <property type="term" value="P:regulation of autophagy"/>
    <property type="evidence" value="ECO:0007669"/>
    <property type="project" value="TreeGrafter"/>
</dbReference>
<evidence type="ECO:0000256" key="9">
    <source>
        <dbReference type="ARBA" id="ARBA00032571"/>
    </source>
</evidence>
<feature type="compositionally biased region" description="Polar residues" evidence="14">
    <location>
        <begin position="826"/>
        <end position="843"/>
    </location>
</feature>
<dbReference type="GO" id="GO:0052629">
    <property type="term" value="F:phosphatidylinositol-3,5-bisphosphate 3-phosphatase activity"/>
    <property type="evidence" value="ECO:0007669"/>
    <property type="project" value="UniProtKB-EC"/>
</dbReference>
<dbReference type="InterPro" id="IPR030564">
    <property type="entry name" value="Myotubularin"/>
</dbReference>
<dbReference type="OrthoDB" id="271628at2759"/>
<evidence type="ECO:0000256" key="10">
    <source>
        <dbReference type="PIRSR" id="PIRSR630564-1"/>
    </source>
</evidence>
<evidence type="ECO:0000256" key="14">
    <source>
        <dbReference type="SAM" id="MobiDB-lite"/>
    </source>
</evidence>
<keyword evidence="5 12" id="KW-0863">Zinc-finger</keyword>
<proteinExistence type="inferred from homology"/>
<feature type="domain" description="Tyrosine specific protein phosphatases" evidence="15">
    <location>
        <begin position="563"/>
        <end position="607"/>
    </location>
</feature>
<keyword evidence="6" id="KW-0378">Hydrolase</keyword>
<dbReference type="Pfam" id="PF06602">
    <property type="entry name" value="Myotub-related"/>
    <property type="match status" value="2"/>
</dbReference>
<feature type="compositionally biased region" description="Polar residues" evidence="14">
    <location>
        <begin position="934"/>
        <end position="948"/>
    </location>
</feature>
<accession>A0A835NQD1</accession>
<dbReference type="CDD" id="cd15733">
    <property type="entry name" value="FYVE_MTMR4"/>
    <property type="match status" value="1"/>
</dbReference>
<reference evidence="19" key="3">
    <citation type="submission" date="2022-01" db="EMBL/GenBank/DDBJ databases">
        <authorList>
            <person name="Rubenstein D.R."/>
        </authorList>
    </citation>
    <scope>NUCLEOTIDE SEQUENCE</scope>
    <source>
        <strain evidence="19">SS15</strain>
        <tissue evidence="19">Liver</tissue>
    </source>
</reference>
<reference evidence="18" key="1">
    <citation type="submission" date="2020-10" db="EMBL/GenBank/DDBJ databases">
        <title>Feather gene expression reveals the developmental basis of iridescence in African starlings.</title>
        <authorList>
            <person name="Rubenstein D.R."/>
        </authorList>
    </citation>
    <scope>NUCLEOTIDE SEQUENCE</scope>
    <source>
        <strain evidence="18">SS15</strain>
        <tissue evidence="18">Liver</tissue>
    </source>
</reference>
<dbReference type="InterPro" id="IPR016130">
    <property type="entry name" value="Tyr_Pase_AS"/>
</dbReference>
<keyword evidence="4" id="KW-0479">Metal-binding</keyword>
<feature type="region of interest" description="Disordered" evidence="14">
    <location>
        <begin position="855"/>
        <end position="910"/>
    </location>
</feature>
<dbReference type="PROSITE" id="PS50178">
    <property type="entry name" value="ZF_FYVE"/>
    <property type="match status" value="1"/>
</dbReference>
<dbReference type="Proteomes" id="UP000618051">
    <property type="component" value="Unassembled WGS sequence"/>
</dbReference>
<comment type="similarity">
    <text evidence="2">Belongs to the protein-tyrosine phosphatase family. Non-receptor class myotubularin subfamily.</text>
</comment>
<evidence type="ECO:0000256" key="6">
    <source>
        <dbReference type="ARBA" id="ARBA00022801"/>
    </source>
</evidence>
<dbReference type="GO" id="GO:0005829">
    <property type="term" value="C:cytosol"/>
    <property type="evidence" value="ECO:0007669"/>
    <property type="project" value="UniProtKB-ARBA"/>
</dbReference>
<dbReference type="PROSITE" id="PS51339">
    <property type="entry name" value="PPASE_MYOTUBULARIN"/>
    <property type="match status" value="1"/>
</dbReference>
<dbReference type="EMBL" id="JADDUC020000024">
    <property type="protein sequence ID" value="KAI1231966.1"/>
    <property type="molecule type" value="Genomic_DNA"/>
</dbReference>
<dbReference type="GO" id="GO:0008270">
    <property type="term" value="F:zinc ion binding"/>
    <property type="evidence" value="ECO:0007669"/>
    <property type="project" value="UniProtKB-KW"/>
</dbReference>
<feature type="binding site" evidence="11">
    <location>
        <begin position="485"/>
        <end position="486"/>
    </location>
    <ligand>
        <name>substrate</name>
    </ligand>
</feature>
<dbReference type="FunFam" id="3.30.40.10:FF:000073">
    <property type="entry name" value="myotubularin-related protein 4 isoform X2"/>
    <property type="match status" value="1"/>
</dbReference>
<dbReference type="InterPro" id="IPR000306">
    <property type="entry name" value="Znf_FYVE"/>
</dbReference>
<organism evidence="18">
    <name type="scientific">Lamprotornis superbus</name>
    <dbReference type="NCBI Taxonomy" id="245042"/>
    <lineage>
        <taxon>Eukaryota</taxon>
        <taxon>Metazoa</taxon>
        <taxon>Chordata</taxon>
        <taxon>Craniata</taxon>
        <taxon>Vertebrata</taxon>
        <taxon>Euteleostomi</taxon>
        <taxon>Archelosauria</taxon>
        <taxon>Archosauria</taxon>
        <taxon>Dinosauria</taxon>
        <taxon>Saurischia</taxon>
        <taxon>Theropoda</taxon>
        <taxon>Coelurosauria</taxon>
        <taxon>Aves</taxon>
        <taxon>Neognathae</taxon>
        <taxon>Neoaves</taxon>
        <taxon>Telluraves</taxon>
        <taxon>Australaves</taxon>
        <taxon>Passeriformes</taxon>
        <taxon>Sturnidae</taxon>
        <taxon>Lamprotornis</taxon>
    </lineage>
</organism>
<evidence type="ECO:0000256" key="4">
    <source>
        <dbReference type="ARBA" id="ARBA00022723"/>
    </source>
</evidence>
<evidence type="ECO:0000256" key="3">
    <source>
        <dbReference type="ARBA" id="ARBA00012903"/>
    </source>
</evidence>
<protein>
    <recommendedName>
        <fullName evidence="3">phosphatidylinositol-3,5-bisphosphate 3-phosphatase</fullName>
        <ecNumber evidence="3">3.1.3.95</ecNumber>
    </recommendedName>
    <alternativeName>
        <fullName evidence="9">Phosphatidylinositol-3,5-bisphosphate 3-phosphatase</fullName>
    </alternativeName>
</protein>
<keyword evidence="13" id="KW-0175">Coiled coil</keyword>
<dbReference type="Pfam" id="PF01363">
    <property type="entry name" value="FYVE"/>
    <property type="match status" value="1"/>
</dbReference>
<dbReference type="InterPro" id="IPR046978">
    <property type="entry name" value="MTMR4_FYVE"/>
</dbReference>
<dbReference type="GO" id="GO:0016020">
    <property type="term" value="C:membrane"/>
    <property type="evidence" value="ECO:0007669"/>
    <property type="project" value="TreeGrafter"/>
</dbReference>
<dbReference type="GO" id="GO:0012505">
    <property type="term" value="C:endomembrane system"/>
    <property type="evidence" value="ECO:0007669"/>
    <property type="project" value="UniProtKB-SubCell"/>
</dbReference>
<dbReference type="SUPFAM" id="SSF52799">
    <property type="entry name" value="(Phosphotyrosine protein) phosphatases II"/>
    <property type="match status" value="2"/>
</dbReference>
<evidence type="ECO:0000256" key="7">
    <source>
        <dbReference type="ARBA" id="ARBA00022833"/>
    </source>
</evidence>
<dbReference type="InterPro" id="IPR010569">
    <property type="entry name" value="Myotubularin-like_Pase_dom"/>
</dbReference>
<dbReference type="InterPro" id="IPR013083">
    <property type="entry name" value="Znf_RING/FYVE/PHD"/>
</dbReference>
<name>A0A835NQD1_9PASS</name>
<reference evidence="19 20" key="2">
    <citation type="journal article" date="2021" name="J. Hered.">
        <title>Feather Gene Expression Elucidates the Developmental Basis of Plumage Iridescence in African Starlings.</title>
        <authorList>
            <person name="Rubenstein D.R."/>
            <person name="Corvelo A."/>
            <person name="MacManes M.D."/>
            <person name="Maia R."/>
            <person name="Narzisi G."/>
            <person name="Rousaki A."/>
            <person name="Vandenabeele P."/>
            <person name="Shawkey M.D."/>
            <person name="Solomon J."/>
        </authorList>
    </citation>
    <scope>NUCLEOTIDE SEQUENCE [LARGE SCALE GENOMIC DNA]</scope>
    <source>
        <strain evidence="19">SS15</strain>
    </source>
</reference>
<evidence type="ECO:0000256" key="13">
    <source>
        <dbReference type="SAM" id="Coils"/>
    </source>
</evidence>
<dbReference type="GO" id="GO:0046474">
    <property type="term" value="P:glycerophospholipid biosynthetic process"/>
    <property type="evidence" value="ECO:0007669"/>
    <property type="project" value="UniProtKB-ARBA"/>
</dbReference>
<dbReference type="GO" id="GO:0060090">
    <property type="term" value="F:molecular adaptor activity"/>
    <property type="evidence" value="ECO:0007669"/>
    <property type="project" value="UniProtKB-ARBA"/>
</dbReference>
<dbReference type="GO" id="GO:0061952">
    <property type="term" value="P:midbody abscission"/>
    <property type="evidence" value="ECO:0007669"/>
    <property type="project" value="UniProtKB-ARBA"/>
</dbReference>
<dbReference type="InterPro" id="IPR029021">
    <property type="entry name" value="Prot-tyrosine_phosphatase-like"/>
</dbReference>
<evidence type="ECO:0000313" key="18">
    <source>
        <dbReference type="EMBL" id="KAG0119331.1"/>
    </source>
</evidence>
<evidence type="ECO:0000256" key="5">
    <source>
        <dbReference type="ARBA" id="ARBA00022771"/>
    </source>
</evidence>
<evidence type="ECO:0000256" key="11">
    <source>
        <dbReference type="PIRSR" id="PIRSR630564-2"/>
    </source>
</evidence>
<dbReference type="InterPro" id="IPR017455">
    <property type="entry name" value="Znf_FYVE-rel"/>
</dbReference>
<feature type="compositionally biased region" description="Basic and acidic residues" evidence="14">
    <location>
        <begin position="872"/>
        <end position="881"/>
    </location>
</feature>
<dbReference type="GO" id="GO:0004722">
    <property type="term" value="F:protein serine/threonine phosphatase activity"/>
    <property type="evidence" value="ECO:0007669"/>
    <property type="project" value="UniProtKB-ARBA"/>
</dbReference>
<dbReference type="SUPFAM" id="SSF57903">
    <property type="entry name" value="FYVE/PHD zinc finger"/>
    <property type="match status" value="1"/>
</dbReference>
<feature type="binding site" evidence="11">
    <location>
        <begin position="467"/>
        <end position="470"/>
    </location>
    <ligand>
        <name>substrate</name>
    </ligand>
</feature>